<feature type="region of interest" description="Disordered" evidence="1">
    <location>
        <begin position="1"/>
        <end position="21"/>
    </location>
</feature>
<evidence type="ECO:0000256" key="1">
    <source>
        <dbReference type="SAM" id="MobiDB-lite"/>
    </source>
</evidence>
<sequence length="118" mass="13435">MTVQDRTAADADNQRRQPRYHFDRHTPEYRDQFEAITEEMLAKCPIAWTDTYGGHWVAAGNREVFELARCPYVSNDHDLTGERPAYQGISIPRLDAPAASGAGCWRWTIPSTVFTETC</sequence>
<dbReference type="AlphaFoldDB" id="X8AHM1"/>
<name>X8AHM1_MYCXE</name>
<dbReference type="PATRIC" id="fig|1299334.3.peg.6276"/>
<organism evidence="2">
    <name type="scientific">Mycobacterium xenopi 4042</name>
    <dbReference type="NCBI Taxonomy" id="1299334"/>
    <lineage>
        <taxon>Bacteria</taxon>
        <taxon>Bacillati</taxon>
        <taxon>Actinomycetota</taxon>
        <taxon>Actinomycetes</taxon>
        <taxon>Mycobacteriales</taxon>
        <taxon>Mycobacteriaceae</taxon>
        <taxon>Mycobacterium</taxon>
    </lineage>
</organism>
<dbReference type="EMBL" id="JAOB01000060">
    <property type="protein sequence ID" value="EUA30345.1"/>
    <property type="molecule type" value="Genomic_DNA"/>
</dbReference>
<protein>
    <submittedName>
        <fullName evidence="2">Cytochrome P450 family protein</fullName>
    </submittedName>
</protein>
<reference evidence="2" key="1">
    <citation type="submission" date="2014-01" db="EMBL/GenBank/DDBJ databases">
        <authorList>
            <person name="Brown-Elliot B."/>
            <person name="Wallace R."/>
            <person name="Lenaerts A."/>
            <person name="Ordway D."/>
            <person name="DeGroote M.A."/>
            <person name="Parker T."/>
            <person name="Sizemore C."/>
            <person name="Tallon L.J."/>
            <person name="Sadzewicz L.K."/>
            <person name="Sengamalay N."/>
            <person name="Fraser C.M."/>
            <person name="Hine E."/>
            <person name="Shefchek K.A."/>
            <person name="Das S.P."/>
            <person name="Tettelin H."/>
        </authorList>
    </citation>
    <scope>NUCLEOTIDE SEQUENCE [LARGE SCALE GENOMIC DNA]</scope>
    <source>
        <strain evidence="2">4042</strain>
    </source>
</reference>
<comment type="caution">
    <text evidence="2">The sequence shown here is derived from an EMBL/GenBank/DDBJ whole genome shotgun (WGS) entry which is preliminary data.</text>
</comment>
<evidence type="ECO:0000313" key="2">
    <source>
        <dbReference type="EMBL" id="EUA30345.1"/>
    </source>
</evidence>
<gene>
    <name evidence="2" type="primary">cyp188A3</name>
    <name evidence="2" type="ORF">I553_4602</name>
</gene>
<proteinExistence type="predicted"/>
<accession>X8AHM1</accession>
<feature type="compositionally biased region" description="Basic and acidic residues" evidence="1">
    <location>
        <begin position="7"/>
        <end position="21"/>
    </location>
</feature>